<evidence type="ECO:0000313" key="4">
    <source>
        <dbReference type="Proteomes" id="UP001644719"/>
    </source>
</evidence>
<evidence type="ECO:0000259" key="2">
    <source>
        <dbReference type="Pfam" id="PF01478"/>
    </source>
</evidence>
<feature type="transmembrane region" description="Helical" evidence="1">
    <location>
        <begin position="50"/>
        <end position="73"/>
    </location>
</feature>
<gene>
    <name evidence="3" type="ORF">G5B17_21030</name>
</gene>
<protein>
    <recommendedName>
        <fullName evidence="2">Prepilin type IV endopeptidase peptidase domain-containing protein</fullName>
    </recommendedName>
</protein>
<evidence type="ECO:0000256" key="1">
    <source>
        <dbReference type="SAM" id="Phobius"/>
    </source>
</evidence>
<organism evidence="3 4">
    <name type="scientific">Blautia faecis</name>
    <dbReference type="NCBI Taxonomy" id="871665"/>
    <lineage>
        <taxon>Bacteria</taxon>
        <taxon>Bacillati</taxon>
        <taxon>Bacillota</taxon>
        <taxon>Clostridia</taxon>
        <taxon>Lachnospirales</taxon>
        <taxon>Lachnospiraceae</taxon>
        <taxon>Blautia</taxon>
    </lineage>
</organism>
<proteinExistence type="predicted"/>
<dbReference type="Gene3D" id="1.20.120.1220">
    <property type="match status" value="1"/>
</dbReference>
<feature type="transmembrane region" description="Helical" evidence="1">
    <location>
        <begin position="93"/>
        <end position="113"/>
    </location>
</feature>
<dbReference type="InterPro" id="IPR000045">
    <property type="entry name" value="Prepilin_IV_endopep_pep"/>
</dbReference>
<feature type="transmembrane region" description="Helical" evidence="1">
    <location>
        <begin position="28"/>
        <end position="44"/>
    </location>
</feature>
<feature type="domain" description="Prepilin type IV endopeptidase peptidase" evidence="2">
    <location>
        <begin position="10"/>
        <end position="108"/>
    </location>
</feature>
<dbReference type="RefSeq" id="WP_173770483.1">
    <property type="nucleotide sequence ID" value="NZ_JAAITS010000134.1"/>
</dbReference>
<sequence length="156" mass="17287">MLFYRIFPAIAAGCAALMDIQRAKVDNGWLLFCVLVSLFTRIWKMDVSSLGTWICGLLVPILILGILFIFRMLGAGDIKLLSVIGSMIGPTKILNCISYSFLIGAVISAALMISSGIVCQRILYLLHYISAYFKTGKREPYYKSGMPLENEPLPVK</sequence>
<dbReference type="Pfam" id="PF01478">
    <property type="entry name" value="Peptidase_A24"/>
    <property type="match status" value="1"/>
</dbReference>
<evidence type="ECO:0000313" key="3">
    <source>
        <dbReference type="EMBL" id="NSG87809.1"/>
    </source>
</evidence>
<accession>A0ABX2HC74</accession>
<keyword evidence="4" id="KW-1185">Reference proteome</keyword>
<dbReference type="EMBL" id="JAAITS010000134">
    <property type="protein sequence ID" value="NSG87809.1"/>
    <property type="molecule type" value="Genomic_DNA"/>
</dbReference>
<keyword evidence="1" id="KW-0812">Transmembrane</keyword>
<dbReference type="Proteomes" id="UP001644719">
    <property type="component" value="Unassembled WGS sequence"/>
</dbReference>
<reference evidence="3 4" key="1">
    <citation type="journal article" date="2020" name="Cell Host Microbe">
        <title>Functional and Genomic Variation between Human-Derived Isolates of Lachnospiraceae Reveals Inter- and Intra-Species Diversity.</title>
        <authorList>
            <person name="Sorbara M.T."/>
            <person name="Littmann E.R."/>
            <person name="Fontana E."/>
            <person name="Moody T.U."/>
            <person name="Kohout C.E."/>
            <person name="Gjonbalaj M."/>
            <person name="Eaton V."/>
            <person name="Seok R."/>
            <person name="Leiner I.M."/>
            <person name="Pamer E.G."/>
        </authorList>
    </citation>
    <scope>NUCLEOTIDE SEQUENCE [LARGE SCALE GENOMIC DNA]</scope>
    <source>
        <strain evidence="3 4">MSK.17.74</strain>
    </source>
</reference>
<name>A0ABX2HC74_9FIRM</name>
<comment type="caution">
    <text evidence="3">The sequence shown here is derived from an EMBL/GenBank/DDBJ whole genome shotgun (WGS) entry which is preliminary data.</text>
</comment>
<keyword evidence="1" id="KW-0472">Membrane</keyword>
<keyword evidence="1" id="KW-1133">Transmembrane helix</keyword>